<organism evidence="2 3">
    <name type="scientific">Paenibacillus tundrae</name>
    <dbReference type="NCBI Taxonomy" id="528187"/>
    <lineage>
        <taxon>Bacteria</taxon>
        <taxon>Bacillati</taxon>
        <taxon>Bacillota</taxon>
        <taxon>Bacilli</taxon>
        <taxon>Bacillales</taxon>
        <taxon>Paenibacillaceae</taxon>
        <taxon>Paenibacillus</taxon>
    </lineage>
</organism>
<gene>
    <name evidence="2" type="ORF">J2T19_002006</name>
</gene>
<comment type="caution">
    <text evidence="2">The sequence shown here is derived from an EMBL/GenBank/DDBJ whole genome shotgun (WGS) entry which is preliminary data.</text>
</comment>
<name>A0ABT9WBH8_9BACL</name>
<dbReference type="EMBL" id="JAUSTI010000004">
    <property type="protein sequence ID" value="MDQ0170564.1"/>
    <property type="molecule type" value="Genomic_DNA"/>
</dbReference>
<evidence type="ECO:0008006" key="4">
    <source>
        <dbReference type="Google" id="ProtNLM"/>
    </source>
</evidence>
<protein>
    <recommendedName>
        <fullName evidence="4">PH domain-containing protein</fullName>
    </recommendedName>
</protein>
<evidence type="ECO:0000313" key="2">
    <source>
        <dbReference type="EMBL" id="MDQ0170564.1"/>
    </source>
</evidence>
<accession>A0ABT9WBH8</accession>
<feature type="transmembrane region" description="Helical" evidence="1">
    <location>
        <begin position="12"/>
        <end position="31"/>
    </location>
</feature>
<proteinExistence type="predicted"/>
<evidence type="ECO:0000256" key="1">
    <source>
        <dbReference type="SAM" id="Phobius"/>
    </source>
</evidence>
<keyword evidence="1" id="KW-0472">Membrane</keyword>
<feature type="transmembrane region" description="Helical" evidence="1">
    <location>
        <begin position="37"/>
        <end position="55"/>
    </location>
</feature>
<sequence>MNYKFMLKGYPLYYLFIFLPIGVLPVLNILGDTISDGLRVILLITTGLVVIALVIKNWIDSQKEYAVVLLPEGITVNKTNYSIKQISEMRIGTNLLQIHLFDQNKKLSFSLKNQDKDSVIMTLKKYCESSGIEVKDHRRG</sequence>
<evidence type="ECO:0000313" key="3">
    <source>
        <dbReference type="Proteomes" id="UP001233836"/>
    </source>
</evidence>
<reference evidence="2 3" key="1">
    <citation type="submission" date="2023-07" db="EMBL/GenBank/DDBJ databases">
        <title>Sorghum-associated microbial communities from plants grown in Nebraska, USA.</title>
        <authorList>
            <person name="Schachtman D."/>
        </authorList>
    </citation>
    <scope>NUCLEOTIDE SEQUENCE [LARGE SCALE GENOMIC DNA]</scope>
    <source>
        <strain evidence="2 3">DS1314</strain>
    </source>
</reference>
<keyword evidence="1" id="KW-0812">Transmembrane</keyword>
<dbReference type="RefSeq" id="WP_307215190.1">
    <property type="nucleotide sequence ID" value="NZ_JAUSTI010000004.1"/>
</dbReference>
<keyword evidence="3" id="KW-1185">Reference proteome</keyword>
<dbReference type="Proteomes" id="UP001233836">
    <property type="component" value="Unassembled WGS sequence"/>
</dbReference>
<keyword evidence="1" id="KW-1133">Transmembrane helix</keyword>